<organism evidence="1 2">
    <name type="scientific">Bacillus anthracis</name>
    <name type="common">anthrax bacterium</name>
    <dbReference type="NCBI Taxonomy" id="1392"/>
    <lineage>
        <taxon>Bacteria</taxon>
        <taxon>Bacillati</taxon>
        <taxon>Bacillota</taxon>
        <taxon>Bacilli</taxon>
        <taxon>Bacillales</taxon>
        <taxon>Bacillaceae</taxon>
        <taxon>Bacillus</taxon>
        <taxon>Bacillus cereus group</taxon>
    </lineage>
</organism>
<dbReference type="Proteomes" id="UP000220192">
    <property type="component" value="Unassembled WGS sequence"/>
</dbReference>
<dbReference type="SUPFAM" id="SSF47729">
    <property type="entry name" value="IHF-like DNA-binding proteins"/>
    <property type="match status" value="1"/>
</dbReference>
<evidence type="ECO:0000313" key="2">
    <source>
        <dbReference type="Proteomes" id="UP000220192"/>
    </source>
</evidence>
<dbReference type="Gene3D" id="4.10.520.10">
    <property type="entry name" value="IHF-like DNA-binding proteins"/>
    <property type="match status" value="1"/>
</dbReference>
<dbReference type="InterPro" id="IPR010992">
    <property type="entry name" value="IHF-like_DNA-bd_dom_sf"/>
</dbReference>
<accession>A0A2A7D7G0</accession>
<evidence type="ECO:0000313" key="1">
    <source>
        <dbReference type="EMBL" id="PDZ15861.1"/>
    </source>
</evidence>
<reference evidence="1 2" key="1">
    <citation type="submission" date="2017-09" db="EMBL/GenBank/DDBJ databases">
        <title>Large-scale bioinformatics analysis of Bacillus genomes uncovers conserved roles of natural products in bacterial physiology.</title>
        <authorList>
            <consortium name="Agbiome Team Llc"/>
            <person name="Bleich R.M."/>
            <person name="Grubbs K.J."/>
            <person name="Santa Maria K.C."/>
            <person name="Allen S.E."/>
            <person name="Farag S."/>
            <person name="Shank E.A."/>
            <person name="Bowers A."/>
        </authorList>
    </citation>
    <scope>NUCLEOTIDE SEQUENCE [LARGE SCALE GENOMIC DNA]</scope>
    <source>
        <strain evidence="1 2">AFS095574</strain>
    </source>
</reference>
<dbReference type="InterPro" id="IPR000119">
    <property type="entry name" value="Hist_DNA-bd"/>
</dbReference>
<dbReference type="GO" id="GO:0030527">
    <property type="term" value="F:structural constituent of chromatin"/>
    <property type="evidence" value="ECO:0007669"/>
    <property type="project" value="InterPro"/>
</dbReference>
<gene>
    <name evidence="1" type="ORF">CON16_17365</name>
</gene>
<dbReference type="AlphaFoldDB" id="A0A2A7D7G0"/>
<comment type="caution">
    <text evidence="1">The sequence shown here is derived from an EMBL/GenBank/DDBJ whole genome shotgun (WGS) entry which is preliminary data.</text>
</comment>
<sequence length="42" mass="4653">MSKSELTKVVAEKAEHTQKNVAARTQTVLDTLTNVLANREKV</sequence>
<keyword evidence="1" id="KW-0238">DNA-binding</keyword>
<protein>
    <submittedName>
        <fullName evidence="1">DNA-binding protein</fullName>
    </submittedName>
</protein>
<name>A0A2A7D7G0_BACAN</name>
<dbReference type="EMBL" id="NVLX01000017">
    <property type="protein sequence ID" value="PDZ15861.1"/>
    <property type="molecule type" value="Genomic_DNA"/>
</dbReference>
<proteinExistence type="predicted"/>
<dbReference type="GO" id="GO:0003677">
    <property type="term" value="F:DNA binding"/>
    <property type="evidence" value="ECO:0007669"/>
    <property type="project" value="UniProtKB-KW"/>
</dbReference>
<dbReference type="Pfam" id="PF00216">
    <property type="entry name" value="Bac_DNA_binding"/>
    <property type="match status" value="1"/>
</dbReference>